<dbReference type="InterPro" id="IPR013792">
    <property type="entry name" value="RNA3'P_cycl/enolpyr_Trfase_a/b"/>
</dbReference>
<dbReference type="EMBL" id="LR590464">
    <property type="protein sequence ID" value="VTP80594.1"/>
    <property type="molecule type" value="Genomic_DNA"/>
</dbReference>
<dbReference type="InterPro" id="IPR050068">
    <property type="entry name" value="MurA_subfamily"/>
</dbReference>
<keyword evidence="1" id="KW-0808">Transferase</keyword>
<dbReference type="Proteomes" id="UP000310719">
    <property type="component" value="Chromosome"/>
</dbReference>
<dbReference type="EC" id="2.5.1.7" evidence="1"/>
<protein>
    <submittedName>
        <fullName evidence="1">UDP-N-acetylglucosamine 1-carboxyvinyltransferase</fullName>
        <ecNumber evidence="1">2.5.1.7</ecNumber>
    </submittedName>
</protein>
<gene>
    <name evidence="1" type="primary">murA_1</name>
    <name evidence="1" type="ORF">NCTC13032_06608</name>
</gene>
<name>A0A4U9IR73_9ENTR</name>
<proteinExistence type="predicted"/>
<accession>A0A4U9IR73</accession>
<dbReference type="PANTHER" id="PTHR43783:SF1">
    <property type="entry name" value="UDP-N-ACETYLGLUCOSAMINE 1-CARBOXYVINYLTRANSFERASE"/>
    <property type="match status" value="1"/>
</dbReference>
<dbReference type="AlphaFoldDB" id="A0A4U9IR73"/>
<dbReference type="GO" id="GO:0009252">
    <property type="term" value="P:peptidoglycan biosynthetic process"/>
    <property type="evidence" value="ECO:0007669"/>
    <property type="project" value="TreeGrafter"/>
</dbReference>
<dbReference type="SUPFAM" id="SSF55205">
    <property type="entry name" value="EPT/RTPC-like"/>
    <property type="match status" value="1"/>
</dbReference>
<dbReference type="PANTHER" id="PTHR43783">
    <property type="entry name" value="UDP-N-ACETYLGLUCOSAMINE 1-CARBOXYVINYLTRANSFERASE"/>
    <property type="match status" value="1"/>
</dbReference>
<dbReference type="Gene3D" id="3.65.10.10">
    <property type="entry name" value="Enolpyruvate transferase domain"/>
    <property type="match status" value="1"/>
</dbReference>
<sequence length="49" mass="5820">MRLRAWCWRACIAEGTTQVDRIYHIDRGYERIEDKLRALGANIERVKGE</sequence>
<dbReference type="InterPro" id="IPR036968">
    <property type="entry name" value="Enolpyruvate_Tfrase_sf"/>
</dbReference>
<dbReference type="GO" id="GO:0008760">
    <property type="term" value="F:UDP-N-acetylglucosamine 1-carboxyvinyltransferase activity"/>
    <property type="evidence" value="ECO:0007669"/>
    <property type="project" value="UniProtKB-EC"/>
</dbReference>
<reference evidence="1 2" key="1">
    <citation type="submission" date="2019-05" db="EMBL/GenBank/DDBJ databases">
        <authorList>
            <consortium name="Pathogen Informatics"/>
        </authorList>
    </citation>
    <scope>NUCLEOTIDE SEQUENCE [LARGE SCALE GENOMIC DNA]</scope>
    <source>
        <strain evidence="1 2">NCTC13032</strain>
    </source>
</reference>
<evidence type="ECO:0000313" key="2">
    <source>
        <dbReference type="Proteomes" id="UP000310719"/>
    </source>
</evidence>
<evidence type="ECO:0000313" key="1">
    <source>
        <dbReference type="EMBL" id="VTP80594.1"/>
    </source>
</evidence>
<organism evidence="1 2">
    <name type="scientific">Leclercia adecarboxylata</name>
    <dbReference type="NCBI Taxonomy" id="83655"/>
    <lineage>
        <taxon>Bacteria</taxon>
        <taxon>Pseudomonadati</taxon>
        <taxon>Pseudomonadota</taxon>
        <taxon>Gammaproteobacteria</taxon>
        <taxon>Enterobacterales</taxon>
        <taxon>Enterobacteriaceae</taxon>
        <taxon>Leclercia</taxon>
    </lineage>
</organism>